<dbReference type="GO" id="GO:0004146">
    <property type="term" value="F:dihydrofolate reductase activity"/>
    <property type="evidence" value="ECO:0007669"/>
    <property type="project" value="UniProtKB-EC"/>
</dbReference>
<evidence type="ECO:0000256" key="7">
    <source>
        <dbReference type="ARBA" id="ARBA00025067"/>
    </source>
</evidence>
<evidence type="ECO:0000256" key="6">
    <source>
        <dbReference type="ARBA" id="ARBA00023002"/>
    </source>
</evidence>
<dbReference type="RefSeq" id="WP_180154861.1">
    <property type="nucleotide sequence ID" value="NZ_JACCEM010000004.1"/>
</dbReference>
<comment type="function">
    <text evidence="7 8">Key enzyme in folate metabolism. Catalyzes an essential reaction for de novo glycine and purine synthesis, and for DNA precursor synthesis.</text>
</comment>
<comment type="catalytic activity">
    <reaction evidence="8">
        <text>(6S)-5,6,7,8-tetrahydrofolate + NADP(+) = 7,8-dihydrofolate + NADPH + H(+)</text>
        <dbReference type="Rhea" id="RHEA:15009"/>
        <dbReference type="ChEBI" id="CHEBI:15378"/>
        <dbReference type="ChEBI" id="CHEBI:57451"/>
        <dbReference type="ChEBI" id="CHEBI:57453"/>
        <dbReference type="ChEBI" id="CHEBI:57783"/>
        <dbReference type="ChEBI" id="CHEBI:58349"/>
        <dbReference type="EC" id="1.5.1.3"/>
    </reaction>
</comment>
<accession>A0A853FUE1</accession>
<dbReference type="SUPFAM" id="SSF53597">
    <property type="entry name" value="Dihydrofolate reductase-like"/>
    <property type="match status" value="1"/>
</dbReference>
<evidence type="ECO:0000256" key="5">
    <source>
        <dbReference type="ARBA" id="ARBA00022857"/>
    </source>
</evidence>
<sequence>MPDARVQLVVAYSANRVIGRDNALPWRLPSDLKHFKRVTLGKPIIMGRNTWHSLGRPLPGRPNLVLSRDPGFAAEGATVHPDLESALAACRDAEVVCVIGGEQVFKAALDIAEEIIATEVHAEVAGDTFFPPLPAGWTEVERLAQPEENGLAFDFVTYRRGGVRLPESGSNA</sequence>
<dbReference type="CDD" id="cd00209">
    <property type="entry name" value="DHFR"/>
    <property type="match status" value="1"/>
</dbReference>
<evidence type="ECO:0000313" key="12">
    <source>
        <dbReference type="Proteomes" id="UP000559809"/>
    </source>
</evidence>
<dbReference type="GO" id="GO:0046452">
    <property type="term" value="P:dihydrofolate metabolic process"/>
    <property type="evidence" value="ECO:0007669"/>
    <property type="project" value="TreeGrafter"/>
</dbReference>
<dbReference type="Pfam" id="PF00186">
    <property type="entry name" value="DHFR_1"/>
    <property type="match status" value="1"/>
</dbReference>
<dbReference type="PANTHER" id="PTHR48069">
    <property type="entry name" value="DIHYDROFOLATE REDUCTASE"/>
    <property type="match status" value="1"/>
</dbReference>
<dbReference type="GO" id="GO:0046654">
    <property type="term" value="P:tetrahydrofolate biosynthetic process"/>
    <property type="evidence" value="ECO:0007669"/>
    <property type="project" value="UniProtKB-UniPathway"/>
</dbReference>
<evidence type="ECO:0000256" key="8">
    <source>
        <dbReference type="PIRNR" id="PIRNR000194"/>
    </source>
</evidence>
<dbReference type="FunFam" id="3.40.430.10:FF:000001">
    <property type="entry name" value="Dihydrofolate reductase"/>
    <property type="match status" value="1"/>
</dbReference>
<dbReference type="PANTHER" id="PTHR48069:SF3">
    <property type="entry name" value="DIHYDROFOLATE REDUCTASE"/>
    <property type="match status" value="1"/>
</dbReference>
<dbReference type="UniPathway" id="UPA00077">
    <property type="reaction ID" value="UER00158"/>
</dbReference>
<keyword evidence="5 8" id="KW-0521">NADP</keyword>
<evidence type="ECO:0000256" key="2">
    <source>
        <dbReference type="ARBA" id="ARBA00009539"/>
    </source>
</evidence>
<dbReference type="InterPro" id="IPR017925">
    <property type="entry name" value="DHFR_CS"/>
</dbReference>
<evidence type="ECO:0000256" key="9">
    <source>
        <dbReference type="RuleBase" id="RU004474"/>
    </source>
</evidence>
<dbReference type="InterPro" id="IPR024072">
    <property type="entry name" value="DHFR-like_dom_sf"/>
</dbReference>
<name>A0A853FUE1_9BURK</name>
<dbReference type="Proteomes" id="UP000559809">
    <property type="component" value="Unassembled WGS sequence"/>
</dbReference>
<dbReference type="Gene3D" id="3.40.430.10">
    <property type="entry name" value="Dihydrofolate Reductase, subunit A"/>
    <property type="match status" value="1"/>
</dbReference>
<dbReference type="PIRSF" id="PIRSF000194">
    <property type="entry name" value="DHFR"/>
    <property type="match status" value="1"/>
</dbReference>
<dbReference type="GO" id="GO:0070401">
    <property type="term" value="F:NADP+ binding"/>
    <property type="evidence" value="ECO:0007669"/>
    <property type="project" value="UniProtKB-ARBA"/>
</dbReference>
<dbReference type="AlphaFoldDB" id="A0A853FUE1"/>
<feature type="domain" description="DHFR" evidence="10">
    <location>
        <begin position="5"/>
        <end position="160"/>
    </location>
</feature>
<dbReference type="PROSITE" id="PS00075">
    <property type="entry name" value="DHFR_1"/>
    <property type="match status" value="1"/>
</dbReference>
<dbReference type="GO" id="GO:0046655">
    <property type="term" value="P:folic acid metabolic process"/>
    <property type="evidence" value="ECO:0007669"/>
    <property type="project" value="TreeGrafter"/>
</dbReference>
<keyword evidence="6 8" id="KW-0560">Oxidoreductase</keyword>
<evidence type="ECO:0000313" key="11">
    <source>
        <dbReference type="EMBL" id="NYT49575.1"/>
    </source>
</evidence>
<reference evidence="11 12" key="1">
    <citation type="submission" date="2020-07" db="EMBL/GenBank/DDBJ databases">
        <title>Taxonomic revisions and descriptions of new bacterial species based on genomic comparisons in the high-G+C-content subgroup of the family Alcaligenaceae.</title>
        <authorList>
            <person name="Szabo A."/>
            <person name="Felfoldi T."/>
        </authorList>
    </citation>
    <scope>NUCLEOTIDE SEQUENCE [LARGE SCALE GENOMIC DNA]</scope>
    <source>
        <strain evidence="11 12">LMG 24012</strain>
    </source>
</reference>
<dbReference type="EC" id="1.5.1.3" evidence="3 8"/>
<comment type="caution">
    <text evidence="11">The sequence shown here is derived from an EMBL/GenBank/DDBJ whole genome shotgun (WGS) entry which is preliminary data.</text>
</comment>
<gene>
    <name evidence="11" type="ORF">H0A72_09685</name>
</gene>
<dbReference type="InterPro" id="IPR012259">
    <property type="entry name" value="DHFR"/>
</dbReference>
<proteinExistence type="inferred from homology"/>
<comment type="pathway">
    <text evidence="1 8">Cofactor biosynthesis; tetrahydrofolate biosynthesis; 5,6,7,8-tetrahydrofolate from 7,8-dihydrofolate: step 1/1.</text>
</comment>
<evidence type="ECO:0000256" key="1">
    <source>
        <dbReference type="ARBA" id="ARBA00004903"/>
    </source>
</evidence>
<dbReference type="GO" id="GO:0006730">
    <property type="term" value="P:one-carbon metabolic process"/>
    <property type="evidence" value="ECO:0007669"/>
    <property type="project" value="UniProtKB-KW"/>
</dbReference>
<evidence type="ECO:0000259" key="10">
    <source>
        <dbReference type="PROSITE" id="PS51330"/>
    </source>
</evidence>
<dbReference type="InterPro" id="IPR001796">
    <property type="entry name" value="DHFR_dom"/>
</dbReference>
<protein>
    <recommendedName>
        <fullName evidence="3 8">Dihydrofolate reductase</fullName>
        <ecNumber evidence="3 8">1.5.1.3</ecNumber>
    </recommendedName>
</protein>
<organism evidence="11 12">
    <name type="scientific">Parapusillimonas granuli</name>
    <dbReference type="NCBI Taxonomy" id="380911"/>
    <lineage>
        <taxon>Bacteria</taxon>
        <taxon>Pseudomonadati</taxon>
        <taxon>Pseudomonadota</taxon>
        <taxon>Betaproteobacteria</taxon>
        <taxon>Burkholderiales</taxon>
        <taxon>Alcaligenaceae</taxon>
        <taxon>Parapusillimonas</taxon>
    </lineage>
</organism>
<keyword evidence="4 8" id="KW-0554">One-carbon metabolism</keyword>
<evidence type="ECO:0000256" key="4">
    <source>
        <dbReference type="ARBA" id="ARBA00022563"/>
    </source>
</evidence>
<dbReference type="EMBL" id="JACCEM010000004">
    <property type="protein sequence ID" value="NYT49575.1"/>
    <property type="molecule type" value="Genomic_DNA"/>
</dbReference>
<dbReference type="GO" id="GO:0005829">
    <property type="term" value="C:cytosol"/>
    <property type="evidence" value="ECO:0007669"/>
    <property type="project" value="TreeGrafter"/>
</dbReference>
<evidence type="ECO:0000256" key="3">
    <source>
        <dbReference type="ARBA" id="ARBA00012856"/>
    </source>
</evidence>
<dbReference type="PROSITE" id="PS51330">
    <property type="entry name" value="DHFR_2"/>
    <property type="match status" value="1"/>
</dbReference>
<comment type="similarity">
    <text evidence="2 8 9">Belongs to the dihydrofolate reductase family.</text>
</comment>
<dbReference type="PRINTS" id="PR00070">
    <property type="entry name" value="DHFR"/>
</dbReference>
<keyword evidence="12" id="KW-1185">Reference proteome</keyword>